<accession>A0A1X0VDF9</accession>
<comment type="caution">
    <text evidence="1">The sequence shown here is derived from an EMBL/GenBank/DDBJ whole genome shotgun (WGS) entry which is preliminary data.</text>
</comment>
<dbReference type="GO" id="GO:0000287">
    <property type="term" value="F:magnesium ion binding"/>
    <property type="evidence" value="ECO:0007669"/>
    <property type="project" value="TreeGrafter"/>
</dbReference>
<dbReference type="STRING" id="33968.BMS77_01015"/>
<reference evidence="1 2" key="1">
    <citation type="journal article" date="2017" name="Front. Microbiol.">
        <title>Genomic Characterization of Dairy Associated Leuconostoc Species and Diversity of Leuconostocs in Undefined Mixed Mesophilic Starter Cultures.</title>
        <authorList>
            <person name="Frantzen C.A."/>
            <person name="Kot W."/>
            <person name="Pedersen T.B."/>
            <person name="Ardo Y.M."/>
            <person name="Broadbent J.R."/>
            <person name="Neve H."/>
            <person name="Hansen L.H."/>
            <person name="Dal Bello F."/>
            <person name="Ostlie H.M."/>
            <person name="Kleppen H.P."/>
            <person name="Vogensen F.K."/>
            <person name="Holo H."/>
        </authorList>
    </citation>
    <scope>NUCLEOTIDE SEQUENCE [LARGE SCALE GENOMIC DNA]</scope>
    <source>
        <strain evidence="1 2">LMGCF08</strain>
    </source>
</reference>
<keyword evidence="1" id="KW-0378">Hydrolase</keyword>
<protein>
    <submittedName>
        <fullName evidence="1">HAD family hydrolase</fullName>
    </submittedName>
</protein>
<dbReference type="PANTHER" id="PTHR10000">
    <property type="entry name" value="PHOSPHOSERINE PHOSPHATASE"/>
    <property type="match status" value="1"/>
</dbReference>
<dbReference type="NCBIfam" id="TIGR01484">
    <property type="entry name" value="HAD-SF-IIB"/>
    <property type="match status" value="1"/>
</dbReference>
<organism evidence="1 2">
    <name type="scientific">Leuconostoc pseudomesenteroides</name>
    <dbReference type="NCBI Taxonomy" id="33968"/>
    <lineage>
        <taxon>Bacteria</taxon>
        <taxon>Bacillati</taxon>
        <taxon>Bacillota</taxon>
        <taxon>Bacilli</taxon>
        <taxon>Lactobacillales</taxon>
        <taxon>Lactobacillaceae</taxon>
        <taxon>Leuconostoc</taxon>
    </lineage>
</organism>
<gene>
    <name evidence="1" type="ORF">BMR96_05510</name>
</gene>
<dbReference type="PROSITE" id="PS01228">
    <property type="entry name" value="COF_1"/>
    <property type="match status" value="1"/>
</dbReference>
<dbReference type="InterPro" id="IPR036412">
    <property type="entry name" value="HAD-like_sf"/>
</dbReference>
<dbReference type="Gene3D" id="3.30.1240.10">
    <property type="match status" value="1"/>
</dbReference>
<dbReference type="EMBL" id="MPLS01000015">
    <property type="protein sequence ID" value="ORI97772.1"/>
    <property type="molecule type" value="Genomic_DNA"/>
</dbReference>
<dbReference type="NCBIfam" id="TIGR00099">
    <property type="entry name" value="Cof-subfamily"/>
    <property type="match status" value="1"/>
</dbReference>
<dbReference type="Proteomes" id="UP000192288">
    <property type="component" value="Unassembled WGS sequence"/>
</dbReference>
<dbReference type="InterPro" id="IPR000150">
    <property type="entry name" value="Cof"/>
</dbReference>
<dbReference type="eggNOG" id="COG0561">
    <property type="taxonomic scope" value="Bacteria"/>
</dbReference>
<proteinExistence type="predicted"/>
<dbReference type="CDD" id="cd07516">
    <property type="entry name" value="HAD_Pase"/>
    <property type="match status" value="1"/>
</dbReference>
<dbReference type="Gene3D" id="3.40.50.1000">
    <property type="entry name" value="HAD superfamily/HAD-like"/>
    <property type="match status" value="1"/>
</dbReference>
<sequence>MSEIKIVSIDIDGTLLNDDRQITPDVKSAIQAAMAQGVKIVITTGRPLPGVQDILDQLEIAGSEQFVITHNGGLMQTADGSRILFQAALRLSEYQQINDFMREQNTYIQAESQNAAYTTNHLVHRWASFENALVKLPLHVVDDINDLAKVEIIKGIANDESDALDHVQSLIPTVITESVSVIRSTANNLEFINKKASKGNALAALAQSLNIDIEDTMAIGDQENDFSMIEVAGLGVAMGNAIKKIKDIADVETVSNNESGVARALEKYVLK</sequence>
<dbReference type="GO" id="GO:0016791">
    <property type="term" value="F:phosphatase activity"/>
    <property type="evidence" value="ECO:0007669"/>
    <property type="project" value="UniProtKB-ARBA"/>
</dbReference>
<dbReference type="Pfam" id="PF08282">
    <property type="entry name" value="Hydrolase_3"/>
    <property type="match status" value="1"/>
</dbReference>
<dbReference type="SFLD" id="SFLDS00003">
    <property type="entry name" value="Haloacid_Dehalogenase"/>
    <property type="match status" value="1"/>
</dbReference>
<evidence type="ECO:0000313" key="1">
    <source>
        <dbReference type="EMBL" id="ORI97772.1"/>
    </source>
</evidence>
<dbReference type="AlphaFoldDB" id="A0A1X0VDF9"/>
<name>A0A1X0VDF9_LEUPS</name>
<dbReference type="GO" id="GO:0005829">
    <property type="term" value="C:cytosol"/>
    <property type="evidence" value="ECO:0007669"/>
    <property type="project" value="TreeGrafter"/>
</dbReference>
<dbReference type="SFLD" id="SFLDG01144">
    <property type="entry name" value="C2.B.4:_PGP_Like"/>
    <property type="match status" value="1"/>
</dbReference>
<dbReference type="PROSITE" id="PS01229">
    <property type="entry name" value="COF_2"/>
    <property type="match status" value="1"/>
</dbReference>
<dbReference type="SFLD" id="SFLDG01140">
    <property type="entry name" value="C2.B:_Phosphomannomutase_and_P"/>
    <property type="match status" value="1"/>
</dbReference>
<dbReference type="PANTHER" id="PTHR10000:SF8">
    <property type="entry name" value="HAD SUPERFAMILY HYDROLASE-LIKE, TYPE 3"/>
    <property type="match status" value="1"/>
</dbReference>
<dbReference type="SUPFAM" id="SSF56784">
    <property type="entry name" value="HAD-like"/>
    <property type="match status" value="1"/>
</dbReference>
<dbReference type="InterPro" id="IPR023214">
    <property type="entry name" value="HAD_sf"/>
</dbReference>
<evidence type="ECO:0000313" key="2">
    <source>
        <dbReference type="Proteomes" id="UP000192288"/>
    </source>
</evidence>
<dbReference type="RefSeq" id="WP_004911093.1">
    <property type="nucleotide sequence ID" value="NZ_MPLS01000015.1"/>
</dbReference>
<dbReference type="InterPro" id="IPR006379">
    <property type="entry name" value="HAD-SF_hydro_IIB"/>
</dbReference>